<dbReference type="AlphaFoldDB" id="A0A0D7B3A5"/>
<organism evidence="2 3">
    <name type="scientific">Cylindrobasidium torrendii FP15055 ss-10</name>
    <dbReference type="NCBI Taxonomy" id="1314674"/>
    <lineage>
        <taxon>Eukaryota</taxon>
        <taxon>Fungi</taxon>
        <taxon>Dikarya</taxon>
        <taxon>Basidiomycota</taxon>
        <taxon>Agaricomycotina</taxon>
        <taxon>Agaricomycetes</taxon>
        <taxon>Agaricomycetidae</taxon>
        <taxon>Agaricales</taxon>
        <taxon>Marasmiineae</taxon>
        <taxon>Physalacriaceae</taxon>
        <taxon>Cylindrobasidium</taxon>
    </lineage>
</organism>
<gene>
    <name evidence="2" type="ORF">CYLTODRAFT_425589</name>
</gene>
<dbReference type="Proteomes" id="UP000054007">
    <property type="component" value="Unassembled WGS sequence"/>
</dbReference>
<dbReference type="PANTHER" id="PTHR40460">
    <property type="entry name" value="CHROMOSOME 1, WHOLE GENOME SHOTGUN SEQUENCE"/>
    <property type="match status" value="1"/>
</dbReference>
<proteinExistence type="predicted"/>
<feature type="region of interest" description="Disordered" evidence="1">
    <location>
        <begin position="1"/>
        <end position="41"/>
    </location>
</feature>
<feature type="compositionally biased region" description="Polar residues" evidence="1">
    <location>
        <begin position="74"/>
        <end position="86"/>
    </location>
</feature>
<reference evidence="2 3" key="1">
    <citation type="journal article" date="2015" name="Fungal Genet. Biol.">
        <title>Evolution of novel wood decay mechanisms in Agaricales revealed by the genome sequences of Fistulina hepatica and Cylindrobasidium torrendii.</title>
        <authorList>
            <person name="Floudas D."/>
            <person name="Held B.W."/>
            <person name="Riley R."/>
            <person name="Nagy L.G."/>
            <person name="Koehler G."/>
            <person name="Ransdell A.S."/>
            <person name="Younus H."/>
            <person name="Chow J."/>
            <person name="Chiniquy J."/>
            <person name="Lipzen A."/>
            <person name="Tritt A."/>
            <person name="Sun H."/>
            <person name="Haridas S."/>
            <person name="LaButti K."/>
            <person name="Ohm R.A."/>
            <person name="Kues U."/>
            <person name="Blanchette R.A."/>
            <person name="Grigoriev I.V."/>
            <person name="Minto R.E."/>
            <person name="Hibbett D.S."/>
        </authorList>
    </citation>
    <scope>NUCLEOTIDE SEQUENCE [LARGE SCALE GENOMIC DNA]</scope>
    <source>
        <strain evidence="2 3">FP15055 ss-10</strain>
    </source>
</reference>
<evidence type="ECO:0000256" key="1">
    <source>
        <dbReference type="SAM" id="MobiDB-lite"/>
    </source>
</evidence>
<evidence type="ECO:0008006" key="4">
    <source>
        <dbReference type="Google" id="ProtNLM"/>
    </source>
</evidence>
<dbReference type="OrthoDB" id="9999611at2759"/>
<sequence>MSPSKTSGQFHSVKGDLKQSLGGAFHDHSMQAEGKQEHVAGKVEYDAARAEGYAEGTKDRVVGTKDSVLGALTGNASKQSSGNAQRNGGELRQTFNKKI</sequence>
<evidence type="ECO:0000313" key="2">
    <source>
        <dbReference type="EMBL" id="KIY64016.1"/>
    </source>
</evidence>
<accession>A0A0D7B3A5</accession>
<keyword evidence="3" id="KW-1185">Reference proteome</keyword>
<feature type="compositionally biased region" description="Polar residues" evidence="1">
    <location>
        <begin position="1"/>
        <end position="10"/>
    </location>
</feature>
<feature type="compositionally biased region" description="Basic and acidic residues" evidence="1">
    <location>
        <begin position="25"/>
        <end position="41"/>
    </location>
</feature>
<dbReference type="STRING" id="1314674.A0A0D7B3A5"/>
<feature type="region of interest" description="Disordered" evidence="1">
    <location>
        <begin position="72"/>
        <end position="99"/>
    </location>
</feature>
<dbReference type="SUPFAM" id="SSF69047">
    <property type="entry name" value="Hypothetical protein YjbJ"/>
    <property type="match status" value="1"/>
</dbReference>
<name>A0A0D7B3A5_9AGAR</name>
<protein>
    <recommendedName>
        <fullName evidence="4">CsbD-like domain-containing protein</fullName>
    </recommendedName>
</protein>
<dbReference type="EMBL" id="KN880658">
    <property type="protein sequence ID" value="KIY64016.1"/>
    <property type="molecule type" value="Genomic_DNA"/>
</dbReference>
<evidence type="ECO:0000313" key="3">
    <source>
        <dbReference type="Proteomes" id="UP000054007"/>
    </source>
</evidence>
<dbReference type="PANTHER" id="PTHR40460:SF1">
    <property type="entry name" value="CSBD-LIKE DOMAIN-CONTAINING PROTEIN"/>
    <property type="match status" value="1"/>
</dbReference>
<dbReference type="InterPro" id="IPR036629">
    <property type="entry name" value="YjbJ_sf"/>
</dbReference>